<dbReference type="Proteomes" id="UP001236014">
    <property type="component" value="Chromosome"/>
</dbReference>
<evidence type="ECO:0000256" key="2">
    <source>
        <dbReference type="ARBA" id="ARBA00022692"/>
    </source>
</evidence>
<dbReference type="Gene3D" id="1.20.120.350">
    <property type="entry name" value="Voltage-gated potassium channels. Chain C"/>
    <property type="match status" value="1"/>
</dbReference>
<evidence type="ECO:0000313" key="7">
    <source>
        <dbReference type="EMBL" id="WIX81910.1"/>
    </source>
</evidence>
<comment type="subcellular location">
    <subcellularLocation>
        <location evidence="1">Membrane</location>
        <topology evidence="1">Multi-pass membrane protein</topology>
    </subcellularLocation>
</comment>
<keyword evidence="2 6" id="KW-0812">Transmembrane</keyword>
<feature type="compositionally biased region" description="Basic and acidic residues" evidence="5">
    <location>
        <begin position="272"/>
        <end position="293"/>
    </location>
</feature>
<dbReference type="GO" id="GO:0016020">
    <property type="term" value="C:membrane"/>
    <property type="evidence" value="ECO:0007669"/>
    <property type="project" value="UniProtKB-SubCell"/>
</dbReference>
<accession>A0A9Y2MUK2</accession>
<keyword evidence="4 6" id="KW-0472">Membrane</keyword>
<organism evidence="7 8">
    <name type="scientific">Amycolatopsis carbonis</name>
    <dbReference type="NCBI Taxonomy" id="715471"/>
    <lineage>
        <taxon>Bacteria</taxon>
        <taxon>Bacillati</taxon>
        <taxon>Actinomycetota</taxon>
        <taxon>Actinomycetes</taxon>
        <taxon>Pseudonocardiales</taxon>
        <taxon>Pseudonocardiaceae</taxon>
        <taxon>Amycolatopsis</taxon>
    </lineage>
</organism>
<evidence type="ECO:0000256" key="6">
    <source>
        <dbReference type="SAM" id="Phobius"/>
    </source>
</evidence>
<dbReference type="EMBL" id="CP127294">
    <property type="protein sequence ID" value="WIX81910.1"/>
    <property type="molecule type" value="Genomic_DNA"/>
</dbReference>
<gene>
    <name evidence="7" type="ORF">QRX50_14675</name>
</gene>
<name>A0A9Y2MUK2_9PSEU</name>
<protein>
    <submittedName>
        <fullName evidence="7">Ion transporter</fullName>
    </submittedName>
</protein>
<evidence type="ECO:0000256" key="1">
    <source>
        <dbReference type="ARBA" id="ARBA00004141"/>
    </source>
</evidence>
<dbReference type="KEGG" id="acab:QRX50_14675"/>
<evidence type="ECO:0000256" key="3">
    <source>
        <dbReference type="ARBA" id="ARBA00022989"/>
    </source>
</evidence>
<evidence type="ECO:0000256" key="4">
    <source>
        <dbReference type="ARBA" id="ARBA00023136"/>
    </source>
</evidence>
<feature type="transmembrane region" description="Helical" evidence="6">
    <location>
        <begin position="25"/>
        <end position="43"/>
    </location>
</feature>
<feature type="transmembrane region" description="Helical" evidence="6">
    <location>
        <begin position="55"/>
        <end position="72"/>
    </location>
</feature>
<dbReference type="AlphaFoldDB" id="A0A9Y2MUK2"/>
<feature type="transmembrane region" description="Helical" evidence="6">
    <location>
        <begin position="92"/>
        <end position="116"/>
    </location>
</feature>
<evidence type="ECO:0000313" key="8">
    <source>
        <dbReference type="Proteomes" id="UP001236014"/>
    </source>
</evidence>
<feature type="region of interest" description="Disordered" evidence="5">
    <location>
        <begin position="257"/>
        <end position="293"/>
    </location>
</feature>
<keyword evidence="8" id="KW-1185">Reference proteome</keyword>
<keyword evidence="3 6" id="KW-1133">Transmembrane helix</keyword>
<dbReference type="RefSeq" id="WP_285972491.1">
    <property type="nucleotide sequence ID" value="NZ_CP127294.1"/>
</dbReference>
<dbReference type="SUPFAM" id="SSF81324">
    <property type="entry name" value="Voltage-gated potassium channels"/>
    <property type="match status" value="1"/>
</dbReference>
<evidence type="ECO:0000256" key="5">
    <source>
        <dbReference type="SAM" id="MobiDB-lite"/>
    </source>
</evidence>
<sequence>MITTGRREAELNSGILPGNVHVDDWVMFVLAVVSVGGLGYLLLGPPPPADLDAWFFRVDCVVCGIFLLHFLWRWRKIAWRTAFLTRNWYEVFAMIPVAYPPFVAQHHLIAGLLLLIRIGRAADRAVGEQFFYRLVEKLSDPIVRAIKKPVTIAVMDEVVKVLETGNYPENLARSLSENKVELRAIITEKLAADPQLGRLRRLPFHDEIVRAAVDASFRVLLEVLLDPRIDDFFSAVVRENREQIRRAVSLGLNEVDESPDEGLLRTRPQRTAAREYDLSHPRPEPTKPPEQRR</sequence>
<dbReference type="InterPro" id="IPR027359">
    <property type="entry name" value="Volt_channel_dom_sf"/>
</dbReference>
<proteinExistence type="predicted"/>
<reference evidence="7 8" key="1">
    <citation type="submission" date="2023-06" db="EMBL/GenBank/DDBJ databases">
        <authorList>
            <person name="Oyuntsetseg B."/>
            <person name="Kim S.B."/>
        </authorList>
    </citation>
    <scope>NUCLEOTIDE SEQUENCE [LARGE SCALE GENOMIC DNA]</scope>
    <source>
        <strain evidence="7 8">2-15</strain>
    </source>
</reference>